<dbReference type="EMBL" id="QKNX01000003">
    <property type="protein sequence ID" value="TKR25732.1"/>
    <property type="molecule type" value="Genomic_DNA"/>
</dbReference>
<protein>
    <submittedName>
        <fullName evidence="1">Uncharacterized protein</fullName>
    </submittedName>
</protein>
<evidence type="ECO:0000313" key="1">
    <source>
        <dbReference type="EMBL" id="TKR25732.1"/>
    </source>
</evidence>
<comment type="caution">
    <text evidence="1">The sequence shown here is derived from an EMBL/GenBank/DDBJ whole genome shotgun (WGS) entry which is preliminary data.</text>
</comment>
<accession>A0A4U5J9E0</accession>
<dbReference type="Proteomes" id="UP000308037">
    <property type="component" value="Unassembled WGS sequence"/>
</dbReference>
<dbReference type="RefSeq" id="WP_137276739.1">
    <property type="nucleotide sequence ID" value="NZ_QKNX01000003.1"/>
</dbReference>
<keyword evidence="2" id="KW-1185">Reference proteome</keyword>
<proteinExistence type="predicted"/>
<dbReference type="OrthoDB" id="226203at2157"/>
<name>A0A4U5J9E0_9EURY</name>
<dbReference type="InterPro" id="IPR057176">
    <property type="entry name" value="DUF7854"/>
</dbReference>
<dbReference type="AlphaFoldDB" id="A0A4U5J9E0"/>
<organism evidence="1 2">
    <name type="scientific">Natronomonas salsuginis</name>
    <dbReference type="NCBI Taxonomy" id="2217661"/>
    <lineage>
        <taxon>Archaea</taxon>
        <taxon>Methanobacteriati</taxon>
        <taxon>Methanobacteriota</taxon>
        <taxon>Stenosarchaea group</taxon>
        <taxon>Halobacteria</taxon>
        <taxon>Halobacteriales</taxon>
        <taxon>Natronomonadaceae</taxon>
        <taxon>Natronomonas</taxon>
    </lineage>
</organism>
<sequence length="84" mass="9265">MDRIATLRRIEGALSALEAGEVDLETCERQIRAAVRTFATEFDGELSAYRSDEGTIVVAASEREARDRIRALTDADAPTVRPLE</sequence>
<dbReference type="Pfam" id="PF25252">
    <property type="entry name" value="DUF7854"/>
    <property type="match status" value="1"/>
</dbReference>
<reference evidence="1 2" key="1">
    <citation type="submission" date="2019-04" db="EMBL/GenBank/DDBJ databases">
        <title>Natronomonas sp. F20-122 a newhaloarchaeon isolated from a saline saltern of Isla Bacuta, Huelva, Spain.</title>
        <authorList>
            <person name="Duran-Viseras A."/>
            <person name="Sanchez-Porro C."/>
            <person name="Ventosa A."/>
        </authorList>
    </citation>
    <scope>NUCLEOTIDE SEQUENCE [LARGE SCALE GENOMIC DNA]</scope>
    <source>
        <strain evidence="1 2">F20-122</strain>
    </source>
</reference>
<evidence type="ECO:0000313" key="2">
    <source>
        <dbReference type="Proteomes" id="UP000308037"/>
    </source>
</evidence>
<gene>
    <name evidence="1" type="ORF">DM868_10015</name>
</gene>